<protein>
    <submittedName>
        <fullName evidence="1">Uncharacterized protein</fullName>
    </submittedName>
</protein>
<evidence type="ECO:0000313" key="1">
    <source>
        <dbReference type="EMBL" id="JAD99838.1"/>
    </source>
</evidence>
<dbReference type="EMBL" id="GBRH01198057">
    <property type="protein sequence ID" value="JAD99838.1"/>
    <property type="molecule type" value="Transcribed_RNA"/>
</dbReference>
<organism evidence="1">
    <name type="scientific">Arundo donax</name>
    <name type="common">Giant reed</name>
    <name type="synonym">Donax arundinaceus</name>
    <dbReference type="NCBI Taxonomy" id="35708"/>
    <lineage>
        <taxon>Eukaryota</taxon>
        <taxon>Viridiplantae</taxon>
        <taxon>Streptophyta</taxon>
        <taxon>Embryophyta</taxon>
        <taxon>Tracheophyta</taxon>
        <taxon>Spermatophyta</taxon>
        <taxon>Magnoliopsida</taxon>
        <taxon>Liliopsida</taxon>
        <taxon>Poales</taxon>
        <taxon>Poaceae</taxon>
        <taxon>PACMAD clade</taxon>
        <taxon>Arundinoideae</taxon>
        <taxon>Arundineae</taxon>
        <taxon>Arundo</taxon>
    </lineage>
</organism>
<reference evidence="1" key="1">
    <citation type="submission" date="2014-09" db="EMBL/GenBank/DDBJ databases">
        <authorList>
            <person name="Magalhaes I.L.F."/>
            <person name="Oliveira U."/>
            <person name="Santos F.R."/>
            <person name="Vidigal T.H.D.A."/>
            <person name="Brescovit A.D."/>
            <person name="Santos A.J."/>
        </authorList>
    </citation>
    <scope>NUCLEOTIDE SEQUENCE</scope>
    <source>
        <tissue evidence="1">Shoot tissue taken approximately 20 cm above the soil surface</tissue>
    </source>
</reference>
<sequence length="20" mass="2385">MYAPKNWLCEAIDYKLPCLI</sequence>
<accession>A0A0A9ELE3</accession>
<reference evidence="1" key="2">
    <citation type="journal article" date="2015" name="Data Brief">
        <title>Shoot transcriptome of the giant reed, Arundo donax.</title>
        <authorList>
            <person name="Barrero R.A."/>
            <person name="Guerrero F.D."/>
            <person name="Moolhuijzen P."/>
            <person name="Goolsby J.A."/>
            <person name="Tidwell J."/>
            <person name="Bellgard S.E."/>
            <person name="Bellgard M.I."/>
        </authorList>
    </citation>
    <scope>NUCLEOTIDE SEQUENCE</scope>
    <source>
        <tissue evidence="1">Shoot tissue taken approximately 20 cm above the soil surface</tissue>
    </source>
</reference>
<dbReference type="AlphaFoldDB" id="A0A0A9ELE3"/>
<name>A0A0A9ELE3_ARUDO</name>
<proteinExistence type="predicted"/>